<comment type="caution">
    <text evidence="1">The sequence shown here is derived from an EMBL/GenBank/DDBJ whole genome shotgun (WGS) entry which is preliminary data.</text>
</comment>
<organism evidence="1 2">
    <name type="scientific">Arctium lappa</name>
    <name type="common">Greater burdock</name>
    <name type="synonym">Lappa major</name>
    <dbReference type="NCBI Taxonomy" id="4217"/>
    <lineage>
        <taxon>Eukaryota</taxon>
        <taxon>Viridiplantae</taxon>
        <taxon>Streptophyta</taxon>
        <taxon>Embryophyta</taxon>
        <taxon>Tracheophyta</taxon>
        <taxon>Spermatophyta</taxon>
        <taxon>Magnoliopsida</taxon>
        <taxon>eudicotyledons</taxon>
        <taxon>Gunneridae</taxon>
        <taxon>Pentapetalae</taxon>
        <taxon>asterids</taxon>
        <taxon>campanulids</taxon>
        <taxon>Asterales</taxon>
        <taxon>Asteraceae</taxon>
        <taxon>Carduoideae</taxon>
        <taxon>Cardueae</taxon>
        <taxon>Arctiinae</taxon>
        <taxon>Arctium</taxon>
    </lineage>
</organism>
<reference evidence="2" key="1">
    <citation type="journal article" date="2022" name="Mol. Ecol. Resour.">
        <title>The genomes of chicory, endive, great burdock and yacon provide insights into Asteraceae palaeo-polyploidization history and plant inulin production.</title>
        <authorList>
            <person name="Fan W."/>
            <person name="Wang S."/>
            <person name="Wang H."/>
            <person name="Wang A."/>
            <person name="Jiang F."/>
            <person name="Liu H."/>
            <person name="Zhao H."/>
            <person name="Xu D."/>
            <person name="Zhang Y."/>
        </authorList>
    </citation>
    <scope>NUCLEOTIDE SEQUENCE [LARGE SCALE GENOMIC DNA]</scope>
    <source>
        <strain evidence="2">cv. Niubang</strain>
    </source>
</reference>
<protein>
    <submittedName>
        <fullName evidence="1">Uncharacterized protein</fullName>
    </submittedName>
</protein>
<keyword evidence="2" id="KW-1185">Reference proteome</keyword>
<sequence>MVISSSPFSVFKTTTVFTLFLITTSFHLTATATAADATITTTCTAVHRQNSSFSKCNYVKTNTGCDPKGYINYLQIFYCNFSQFPQLGFVLLLLWLVILFYILSNTASEYFCPAVEHLSKTLKLSPAIAGTTLLPLGNGSTDVFSSVIAFTTDGGDIGLNSILGGSIFISTVVVGVLSLLIAYRKKIVVVDKPNFIRDVVFLLFSLTNLLIIIIIGKISLLASILFASTYIIYILLVSYMHFITMRKHMSTLDAIDEDQGPRVPLLSSIDEENVVHSAEKYVHYEEQIISNRRNRWITIVFHVINLPIYLPRRLTIPVITREEYSKPFLVISTILAPIMVALIWNTQEGKLGLKASVMIYLFAGAIGVALGTCTFAFTSSTHPPQKCLVLWYAGGFLMSVTWTYLTADELVSLLESLGTIIGMSPSIIGLTILAWGNSIGDLTANVAMAMYGGPDGTQIAMSGCYAGPLFNLLIGLGFSFVLVSWSDYPGSYVVPDDPYIAETIGFLMAGLLWALVVLPKREMRLDHTLGGGLLVIYLCFLFIKLARALGLLNGSGSN</sequence>
<evidence type="ECO:0000313" key="2">
    <source>
        <dbReference type="Proteomes" id="UP001055879"/>
    </source>
</evidence>
<proteinExistence type="predicted"/>
<dbReference type="Proteomes" id="UP001055879">
    <property type="component" value="Linkage Group LG08"/>
</dbReference>
<accession>A0ACB9ADS2</accession>
<evidence type="ECO:0000313" key="1">
    <source>
        <dbReference type="EMBL" id="KAI3706600.1"/>
    </source>
</evidence>
<name>A0ACB9ADS2_ARCLA</name>
<reference evidence="1 2" key="2">
    <citation type="journal article" date="2022" name="Mol. Ecol. Resour.">
        <title>The genomes of chicory, endive, great burdock and yacon provide insights into Asteraceae paleo-polyploidization history and plant inulin production.</title>
        <authorList>
            <person name="Fan W."/>
            <person name="Wang S."/>
            <person name="Wang H."/>
            <person name="Wang A."/>
            <person name="Jiang F."/>
            <person name="Liu H."/>
            <person name="Zhao H."/>
            <person name="Xu D."/>
            <person name="Zhang Y."/>
        </authorList>
    </citation>
    <scope>NUCLEOTIDE SEQUENCE [LARGE SCALE GENOMIC DNA]</scope>
    <source>
        <strain evidence="2">cv. Niubang</strain>
    </source>
</reference>
<gene>
    <name evidence="1" type="ORF">L6452_24460</name>
</gene>
<dbReference type="EMBL" id="CM042054">
    <property type="protein sequence ID" value="KAI3706600.1"/>
    <property type="molecule type" value="Genomic_DNA"/>
</dbReference>